<dbReference type="AlphaFoldDB" id="A0A5N6L4G4"/>
<evidence type="ECO:0000313" key="3">
    <source>
        <dbReference type="Proteomes" id="UP000327013"/>
    </source>
</evidence>
<feature type="transmembrane region" description="Helical" evidence="1">
    <location>
        <begin position="140"/>
        <end position="160"/>
    </location>
</feature>
<gene>
    <name evidence="2" type="ORF">FH972_026587</name>
</gene>
<keyword evidence="3" id="KW-1185">Reference proteome</keyword>
<dbReference type="EMBL" id="VIBQ01000100">
    <property type="protein sequence ID" value="KAB8760595.1"/>
    <property type="molecule type" value="Genomic_DNA"/>
</dbReference>
<comment type="caution">
    <text evidence="2">The sequence shown here is derived from an EMBL/GenBank/DDBJ whole genome shotgun (WGS) entry which is preliminary data.</text>
</comment>
<name>A0A5N6L4G4_9ROSI</name>
<evidence type="ECO:0000256" key="1">
    <source>
        <dbReference type="SAM" id="Phobius"/>
    </source>
</evidence>
<organism evidence="2 3">
    <name type="scientific">Carpinus fangiana</name>
    <dbReference type="NCBI Taxonomy" id="176857"/>
    <lineage>
        <taxon>Eukaryota</taxon>
        <taxon>Viridiplantae</taxon>
        <taxon>Streptophyta</taxon>
        <taxon>Embryophyta</taxon>
        <taxon>Tracheophyta</taxon>
        <taxon>Spermatophyta</taxon>
        <taxon>Magnoliopsida</taxon>
        <taxon>eudicotyledons</taxon>
        <taxon>Gunneridae</taxon>
        <taxon>Pentapetalae</taxon>
        <taxon>rosids</taxon>
        <taxon>fabids</taxon>
        <taxon>Fagales</taxon>
        <taxon>Betulaceae</taxon>
        <taxon>Carpinus</taxon>
    </lineage>
</organism>
<feature type="transmembrane region" description="Helical" evidence="1">
    <location>
        <begin position="249"/>
        <end position="269"/>
    </location>
</feature>
<protein>
    <submittedName>
        <fullName evidence="2">Uncharacterized protein</fullName>
    </submittedName>
</protein>
<sequence>MSSTPCHHACNFAPNFPVFVASNSYAPIDPHCKYDTAVAEAQIRPEMKACCFNQTVIWTHDKPGINKPELGGCRQYCAMPSEYIPTNKTSVSRDQTPEHRFRQCFKHHTHLIDLMHVDACNMPKYPNAAPKLRTGNTWQLGLLLFFFWNLLMAPAASFVVRPPVINTTVLNSFCGNEIYVLQETPPREFPVGHVLRPRLHSSVGCSNDTATGTTHRRKNKLCGSGHKHGCTVTFSMPSLFNVAYKLGDGAAALALLPLAAITYAAYLVIEAQGAAILHLCIGATLHAVEQQAHTQGTAIARDTFTEALLAHAMLEGALGDEFVLRDVAIVLRQAHDKAKVDLGVRVDAGGAELDDVAGTLVFAVLARDVLACFIGSGARGCVSMVSRVHGLCKLMGQGWQRVRCERRDAGRREQEAMQAARKVHGNARASSVCSA</sequence>
<reference evidence="2 3" key="1">
    <citation type="submission" date="2019-06" db="EMBL/GenBank/DDBJ databases">
        <title>A chromosomal-level reference genome of Carpinus fangiana (Coryloideae, Betulaceae).</title>
        <authorList>
            <person name="Yang X."/>
            <person name="Wang Z."/>
            <person name="Zhang L."/>
            <person name="Hao G."/>
            <person name="Liu J."/>
            <person name="Yang Y."/>
        </authorList>
    </citation>
    <scope>NUCLEOTIDE SEQUENCE [LARGE SCALE GENOMIC DNA]</scope>
    <source>
        <strain evidence="2">Cfa_2016G</strain>
        <tissue evidence="2">Leaf</tissue>
    </source>
</reference>
<accession>A0A5N6L4G4</accession>
<evidence type="ECO:0000313" key="2">
    <source>
        <dbReference type="EMBL" id="KAB8760595.1"/>
    </source>
</evidence>
<keyword evidence="1" id="KW-1133">Transmembrane helix</keyword>
<keyword evidence="1" id="KW-0472">Membrane</keyword>
<dbReference type="Proteomes" id="UP000327013">
    <property type="component" value="Unassembled WGS sequence"/>
</dbReference>
<proteinExistence type="predicted"/>
<keyword evidence="1" id="KW-0812">Transmembrane</keyword>